<reference evidence="2" key="2">
    <citation type="journal article" date="2022" name="Res Sq">
        <title>Comparative Genomics Reveals Insights into the Divergent Evolution of Astigmatic Mites and Household Pest Adaptations.</title>
        <authorList>
            <person name="Xiong Q."/>
            <person name="Wan A.T.-Y."/>
            <person name="Liu X.-Y."/>
            <person name="Fung C.S.-H."/>
            <person name="Xiao X."/>
            <person name="Malainual N."/>
            <person name="Hou J."/>
            <person name="Wang L."/>
            <person name="Wang M."/>
            <person name="Yang K."/>
            <person name="Cui Y."/>
            <person name="Leung E."/>
            <person name="Nong W."/>
            <person name="Shin S.-K."/>
            <person name="Au S."/>
            <person name="Jeong K.Y."/>
            <person name="Chew F.T."/>
            <person name="Hui J."/>
            <person name="Leung T.F."/>
            <person name="Tungtrongchitr A."/>
            <person name="Zhong N."/>
            <person name="Liu Z."/>
            <person name="Tsui S."/>
        </authorList>
    </citation>
    <scope>NUCLEOTIDE SEQUENCE</scope>
    <source>
        <strain evidence="2">Derf</strain>
        <tissue evidence="2">Whole organism</tissue>
    </source>
</reference>
<sequence>MFLIRMFCRNVRLDQVIRRTLSNNKNICESINLEDPIIQPIRTELVTKLKITDEKANLILLKWMNDSSIDRNQRTVSDKIDLLQSNFQIDDINHNIQVLNMSLEKVESKINILKELAFERLEMAMLYALPNLMNKNVGQLKSNGYYDEHLNLLEYIVNHLRPSNSDEFCFDQFEQHLREECKHFTDDSIVIKDVRRTLITLILRLMLDCSNQVAQHIIDATDSDNHLSETSLRKLLMNLNILKNQLNLPVNFMVKHFHTLNNCDTDNLVGLASINHFRDNADLRSTFFSRKRLLNIDASLISERMDVILTKYGCTIQQLSANIFMLELSSANICENFEKFQKQHELRSYADGREFLRLIMNIDVAIKNMRLLKEKGMRSKYISIHNILKPSSRFSTMVENNNFKLTLNTFIQMQFAISLKEVKHKIGKFKSTNRSFNSVNAENIVNFFREQGLNDEQILNGIYLIFYDFQIIQSVWPKIFKHPNVLKSNVVVDDWKNHPNVLQLLFHLIETSSTTTTTTTSINH</sequence>
<feature type="coiled-coil region" evidence="1">
    <location>
        <begin position="89"/>
        <end position="116"/>
    </location>
</feature>
<accession>A0A922HQL7</accession>
<keyword evidence="1" id="KW-0175">Coiled coil</keyword>
<keyword evidence="3" id="KW-1185">Reference proteome</keyword>
<reference evidence="2" key="1">
    <citation type="submission" date="2013-05" db="EMBL/GenBank/DDBJ databases">
        <authorList>
            <person name="Yim A.K.Y."/>
            <person name="Chan T.F."/>
            <person name="Ji K.M."/>
            <person name="Liu X.Y."/>
            <person name="Zhou J.W."/>
            <person name="Li R.Q."/>
            <person name="Yang K.Y."/>
            <person name="Li J."/>
            <person name="Li M."/>
            <person name="Law P.T.W."/>
            <person name="Wu Y.L."/>
            <person name="Cai Z.L."/>
            <person name="Qin H."/>
            <person name="Bao Y."/>
            <person name="Leung R.K.K."/>
            <person name="Ng P.K.S."/>
            <person name="Zou J."/>
            <person name="Zhong X.J."/>
            <person name="Ran P.X."/>
            <person name="Zhong N.S."/>
            <person name="Liu Z.G."/>
            <person name="Tsui S.K.W."/>
        </authorList>
    </citation>
    <scope>NUCLEOTIDE SEQUENCE</scope>
    <source>
        <strain evidence="2">Derf</strain>
        <tissue evidence="2">Whole organism</tissue>
    </source>
</reference>
<dbReference type="AlphaFoldDB" id="A0A922HQL7"/>
<proteinExistence type="predicted"/>
<gene>
    <name evidence="2" type="ORF">DERF_013965</name>
</gene>
<organism evidence="2 3">
    <name type="scientific">Dermatophagoides farinae</name>
    <name type="common">American house dust mite</name>
    <dbReference type="NCBI Taxonomy" id="6954"/>
    <lineage>
        <taxon>Eukaryota</taxon>
        <taxon>Metazoa</taxon>
        <taxon>Ecdysozoa</taxon>
        <taxon>Arthropoda</taxon>
        <taxon>Chelicerata</taxon>
        <taxon>Arachnida</taxon>
        <taxon>Acari</taxon>
        <taxon>Acariformes</taxon>
        <taxon>Sarcoptiformes</taxon>
        <taxon>Astigmata</taxon>
        <taxon>Psoroptidia</taxon>
        <taxon>Analgoidea</taxon>
        <taxon>Pyroglyphidae</taxon>
        <taxon>Dermatophagoidinae</taxon>
        <taxon>Dermatophagoides</taxon>
    </lineage>
</organism>
<protein>
    <submittedName>
        <fullName evidence="2">Uncharacterized protein</fullName>
    </submittedName>
</protein>
<dbReference type="EMBL" id="ASGP02000007">
    <property type="protein sequence ID" value="KAH9498040.1"/>
    <property type="molecule type" value="Genomic_DNA"/>
</dbReference>
<name>A0A922HQL7_DERFA</name>
<dbReference type="Proteomes" id="UP000790347">
    <property type="component" value="Unassembled WGS sequence"/>
</dbReference>
<evidence type="ECO:0000313" key="3">
    <source>
        <dbReference type="Proteomes" id="UP000790347"/>
    </source>
</evidence>
<evidence type="ECO:0000256" key="1">
    <source>
        <dbReference type="SAM" id="Coils"/>
    </source>
</evidence>
<evidence type="ECO:0000313" key="2">
    <source>
        <dbReference type="EMBL" id="KAH9498040.1"/>
    </source>
</evidence>
<dbReference type="OrthoDB" id="6499907at2759"/>
<comment type="caution">
    <text evidence="2">The sequence shown here is derived from an EMBL/GenBank/DDBJ whole genome shotgun (WGS) entry which is preliminary data.</text>
</comment>